<feature type="region of interest" description="Disordered" evidence="1">
    <location>
        <begin position="293"/>
        <end position="348"/>
    </location>
</feature>
<feature type="compositionally biased region" description="Polar residues" evidence="1">
    <location>
        <begin position="1"/>
        <end position="13"/>
    </location>
</feature>
<evidence type="ECO:0000256" key="1">
    <source>
        <dbReference type="SAM" id="MobiDB-lite"/>
    </source>
</evidence>
<accession>A0A9P9IJV7</accession>
<dbReference type="Proteomes" id="UP000738349">
    <property type="component" value="Unassembled WGS sequence"/>
</dbReference>
<feature type="region of interest" description="Disordered" evidence="1">
    <location>
        <begin position="396"/>
        <end position="464"/>
    </location>
</feature>
<sequence>MEKSQKNPLSSQAETKELKDDMELIKETIKSQTETIRWQGEKLEQLQAPRSRHTPPQDAPRSLPLHYQDLSALGKSVEQSGTVPTPPQTSTSKKIAAEAQNGGVPNVQGTPTVCMGCGGGYHKDDSYGWHWNDSRWFHHYFRDDRYLPDPVEYYIRESSSAGTSRNGVAKNHWAMTLSKNITGPMAAKTTVIGNSTEVLSGPNLILSQTAGSASFDYGICEDELSRNRSFGRGSFYNSSFGHYHDDQRQQRPGFAYSLTEKSGPRPSDTDHPQRSEPQLSQVARSCLDAIEREPVSPANNSKPSSPIQETAEIPLATKPHGREEGLESKKIAEPKDTTTSTAITGAKGPREPFEYVIYPGKMPYQPVSPRSDTAIPIQGAAQADPQAVCELRAIAVEPSESAQTGDSPVRPRTETKTTSQGHQTELQSPSGETDLSPKDETVLEGPPNREERGKAMSEPETPTKTRQKIILFCLVFHPRLCM</sequence>
<feature type="compositionally biased region" description="Polar residues" evidence="1">
    <location>
        <begin position="297"/>
        <end position="308"/>
    </location>
</feature>
<feature type="compositionally biased region" description="Basic and acidic residues" evidence="1">
    <location>
        <begin position="14"/>
        <end position="29"/>
    </location>
</feature>
<dbReference type="EMBL" id="JAGMUV010000023">
    <property type="protein sequence ID" value="KAH7123196.1"/>
    <property type="molecule type" value="Genomic_DNA"/>
</dbReference>
<protein>
    <submittedName>
        <fullName evidence="2">Uncharacterized protein</fullName>
    </submittedName>
</protein>
<organism evidence="2 3">
    <name type="scientific">Dactylonectria macrodidyma</name>
    <dbReference type="NCBI Taxonomy" id="307937"/>
    <lineage>
        <taxon>Eukaryota</taxon>
        <taxon>Fungi</taxon>
        <taxon>Dikarya</taxon>
        <taxon>Ascomycota</taxon>
        <taxon>Pezizomycotina</taxon>
        <taxon>Sordariomycetes</taxon>
        <taxon>Hypocreomycetidae</taxon>
        <taxon>Hypocreales</taxon>
        <taxon>Nectriaceae</taxon>
        <taxon>Dactylonectria</taxon>
    </lineage>
</organism>
<reference evidence="2" key="1">
    <citation type="journal article" date="2021" name="Nat. Commun.">
        <title>Genetic determinants of endophytism in the Arabidopsis root mycobiome.</title>
        <authorList>
            <person name="Mesny F."/>
            <person name="Miyauchi S."/>
            <person name="Thiergart T."/>
            <person name="Pickel B."/>
            <person name="Atanasova L."/>
            <person name="Karlsson M."/>
            <person name="Huettel B."/>
            <person name="Barry K.W."/>
            <person name="Haridas S."/>
            <person name="Chen C."/>
            <person name="Bauer D."/>
            <person name="Andreopoulos W."/>
            <person name="Pangilinan J."/>
            <person name="LaButti K."/>
            <person name="Riley R."/>
            <person name="Lipzen A."/>
            <person name="Clum A."/>
            <person name="Drula E."/>
            <person name="Henrissat B."/>
            <person name="Kohler A."/>
            <person name="Grigoriev I.V."/>
            <person name="Martin F.M."/>
            <person name="Hacquard S."/>
        </authorList>
    </citation>
    <scope>NUCLEOTIDE SEQUENCE</scope>
    <source>
        <strain evidence="2">MPI-CAGE-AT-0147</strain>
    </source>
</reference>
<feature type="compositionally biased region" description="Polar residues" evidence="1">
    <location>
        <begin position="416"/>
        <end position="433"/>
    </location>
</feature>
<evidence type="ECO:0000313" key="3">
    <source>
        <dbReference type="Proteomes" id="UP000738349"/>
    </source>
</evidence>
<keyword evidence="3" id="KW-1185">Reference proteome</keyword>
<dbReference type="AlphaFoldDB" id="A0A9P9IJV7"/>
<gene>
    <name evidence="2" type="ORF">EDB81DRAFT_766137</name>
</gene>
<feature type="region of interest" description="Disordered" evidence="1">
    <location>
        <begin position="257"/>
        <end position="281"/>
    </location>
</feature>
<name>A0A9P9IJV7_9HYPO</name>
<comment type="caution">
    <text evidence="2">The sequence shown here is derived from an EMBL/GenBank/DDBJ whole genome shotgun (WGS) entry which is preliminary data.</text>
</comment>
<evidence type="ECO:0000313" key="2">
    <source>
        <dbReference type="EMBL" id="KAH7123196.1"/>
    </source>
</evidence>
<feature type="region of interest" description="Disordered" evidence="1">
    <location>
        <begin position="1"/>
        <end position="63"/>
    </location>
</feature>
<proteinExistence type="predicted"/>
<feature type="compositionally biased region" description="Basic and acidic residues" evidence="1">
    <location>
        <begin position="320"/>
        <end position="336"/>
    </location>
</feature>
<feature type="compositionally biased region" description="Basic and acidic residues" evidence="1">
    <location>
        <begin position="435"/>
        <end position="463"/>
    </location>
</feature>